<dbReference type="SUPFAM" id="SSF46565">
    <property type="entry name" value="Chaperone J-domain"/>
    <property type="match status" value="1"/>
</dbReference>
<evidence type="ECO:0000256" key="2">
    <source>
        <dbReference type="ARBA" id="ARBA00022803"/>
    </source>
</evidence>
<name>A0A553NFG8_TIGCA</name>
<dbReference type="CDD" id="cd06257">
    <property type="entry name" value="DnaJ"/>
    <property type="match status" value="1"/>
</dbReference>
<dbReference type="Gene3D" id="1.10.287.110">
    <property type="entry name" value="DnaJ domain"/>
    <property type="match status" value="1"/>
</dbReference>
<feature type="region of interest" description="Disordered" evidence="5">
    <location>
        <begin position="191"/>
        <end position="235"/>
    </location>
</feature>
<gene>
    <name evidence="7" type="ORF">TCAL_07161</name>
</gene>
<reference evidence="7 8" key="1">
    <citation type="journal article" date="2018" name="Nat. Ecol. Evol.">
        <title>Genomic signatures of mitonuclear coevolution across populations of Tigriopus californicus.</title>
        <authorList>
            <person name="Barreto F.S."/>
            <person name="Watson E.T."/>
            <person name="Lima T.G."/>
            <person name="Willett C.S."/>
            <person name="Edmands S."/>
            <person name="Li W."/>
            <person name="Burton R.S."/>
        </authorList>
    </citation>
    <scope>NUCLEOTIDE SEQUENCE [LARGE SCALE GENOMIC DNA]</scope>
    <source>
        <strain evidence="7 8">San Diego</strain>
    </source>
</reference>
<evidence type="ECO:0000256" key="1">
    <source>
        <dbReference type="ARBA" id="ARBA00022737"/>
    </source>
</evidence>
<dbReference type="PROSITE" id="PS50005">
    <property type="entry name" value="TPR"/>
    <property type="match status" value="1"/>
</dbReference>
<evidence type="ECO:0000256" key="4">
    <source>
        <dbReference type="SAM" id="Coils"/>
    </source>
</evidence>
<dbReference type="SUPFAM" id="SSF48452">
    <property type="entry name" value="TPR-like"/>
    <property type="match status" value="2"/>
</dbReference>
<dbReference type="Gene3D" id="1.25.40.10">
    <property type="entry name" value="Tetratricopeptide repeat domain"/>
    <property type="match status" value="2"/>
</dbReference>
<dbReference type="SMART" id="SM00028">
    <property type="entry name" value="TPR"/>
    <property type="match status" value="2"/>
</dbReference>
<keyword evidence="8" id="KW-1185">Reference proteome</keyword>
<dbReference type="PANTHER" id="PTHR45188">
    <property type="entry name" value="DNAJ PROTEIN P58IPK HOMOLOG"/>
    <property type="match status" value="1"/>
</dbReference>
<evidence type="ECO:0000259" key="6">
    <source>
        <dbReference type="PROSITE" id="PS50076"/>
    </source>
</evidence>
<protein>
    <recommendedName>
        <fullName evidence="6">J domain-containing protein</fullName>
    </recommendedName>
</protein>
<keyword evidence="1" id="KW-0677">Repeat</keyword>
<evidence type="ECO:0000313" key="7">
    <source>
        <dbReference type="EMBL" id="TRY64145.1"/>
    </source>
</evidence>
<dbReference type="InterPro" id="IPR019734">
    <property type="entry name" value="TPR_rpt"/>
</dbReference>
<feature type="compositionally biased region" description="Pro residues" evidence="5">
    <location>
        <begin position="117"/>
        <end position="129"/>
    </location>
</feature>
<feature type="region of interest" description="Disordered" evidence="5">
    <location>
        <begin position="716"/>
        <end position="750"/>
    </location>
</feature>
<dbReference type="InterPro" id="IPR001623">
    <property type="entry name" value="DnaJ_domain"/>
</dbReference>
<feature type="compositionally biased region" description="Low complexity" evidence="5">
    <location>
        <begin position="738"/>
        <end position="748"/>
    </location>
</feature>
<feature type="compositionally biased region" description="Low complexity" evidence="5">
    <location>
        <begin position="98"/>
        <end position="116"/>
    </location>
</feature>
<evidence type="ECO:0000313" key="8">
    <source>
        <dbReference type="Proteomes" id="UP000318571"/>
    </source>
</evidence>
<keyword evidence="2 3" id="KW-0802">TPR repeat</keyword>
<feature type="compositionally biased region" description="Acidic residues" evidence="5">
    <location>
        <begin position="719"/>
        <end position="732"/>
    </location>
</feature>
<accession>A0A553NFG8</accession>
<keyword evidence="4" id="KW-0175">Coiled coil</keyword>
<evidence type="ECO:0000256" key="5">
    <source>
        <dbReference type="SAM" id="MobiDB-lite"/>
    </source>
</evidence>
<evidence type="ECO:0000256" key="3">
    <source>
        <dbReference type="PROSITE-ProRule" id="PRU00339"/>
    </source>
</evidence>
<organism evidence="7 8">
    <name type="scientific">Tigriopus californicus</name>
    <name type="common">Marine copepod</name>
    <dbReference type="NCBI Taxonomy" id="6832"/>
    <lineage>
        <taxon>Eukaryota</taxon>
        <taxon>Metazoa</taxon>
        <taxon>Ecdysozoa</taxon>
        <taxon>Arthropoda</taxon>
        <taxon>Crustacea</taxon>
        <taxon>Multicrustacea</taxon>
        <taxon>Hexanauplia</taxon>
        <taxon>Copepoda</taxon>
        <taxon>Harpacticoida</taxon>
        <taxon>Harpacticidae</taxon>
        <taxon>Tigriopus</taxon>
    </lineage>
</organism>
<dbReference type="SMART" id="SM00271">
    <property type="entry name" value="DnaJ"/>
    <property type="match status" value="1"/>
</dbReference>
<feature type="repeat" description="TPR" evidence="3">
    <location>
        <begin position="578"/>
        <end position="611"/>
    </location>
</feature>
<feature type="region of interest" description="Disordered" evidence="5">
    <location>
        <begin position="95"/>
        <end position="174"/>
    </location>
</feature>
<feature type="coiled-coil region" evidence="4">
    <location>
        <begin position="246"/>
        <end position="280"/>
    </location>
</feature>
<dbReference type="STRING" id="6832.A0A553NFG8"/>
<comment type="caution">
    <text evidence="7">The sequence shown here is derived from an EMBL/GenBank/DDBJ whole genome shotgun (WGS) entry which is preliminary data.</text>
</comment>
<feature type="domain" description="J" evidence="6">
    <location>
        <begin position="641"/>
        <end position="711"/>
    </location>
</feature>
<dbReference type="EMBL" id="VCGU01000458">
    <property type="protein sequence ID" value="TRY64145.1"/>
    <property type="molecule type" value="Genomic_DNA"/>
</dbReference>
<dbReference type="PROSITE" id="PS50076">
    <property type="entry name" value="DNAJ_2"/>
    <property type="match status" value="1"/>
</dbReference>
<dbReference type="Proteomes" id="UP000318571">
    <property type="component" value="Chromosome 10"/>
</dbReference>
<dbReference type="AlphaFoldDB" id="A0A553NFG8"/>
<dbReference type="PANTHER" id="PTHR45188:SF2">
    <property type="entry name" value="DNAJ HOMOLOG SUBFAMILY C MEMBER 7"/>
    <property type="match status" value="1"/>
</dbReference>
<dbReference type="Pfam" id="PF00226">
    <property type="entry name" value="DnaJ"/>
    <property type="match status" value="1"/>
</dbReference>
<dbReference type="InterPro" id="IPR011990">
    <property type="entry name" value="TPR-like_helical_dom_sf"/>
</dbReference>
<sequence>MTSSPVWVAPIEVIPPPWVPESVAPFLTTPVISYPSSEPLFGSQLVSQLDKAQELAQLLDSRPNSPVLFGQVTPEILRPLSPVMTWAQPSGPPIPAYSRVSPSTVPPSSSLSESSVDPPPCVDTPPASPSGPAGDLTAPTSLVDEGEEVDSGTGVNYTKKTRLEMRREARKTKKVARKRYKMANVSTSVTRHVNEVETESKTPPTTSTKDQVAVSKTEAEVVNSQPDPVIERSESRESLASVIEVRQLTKRQKKQEERRIQNAMRKKQKKEKQKVQYTEDYMRQKTQTKELLSERKPLECAVALTKLMKVNPKDPELYERRRDCYLALDKIYQALADAQTAVELSDSTDACYRLLEICFRTGHALKASEIRLRLSDDLLSPEDAKKCDVMVEAFNETNSLLDASKWTEAITALSQCEIICPEGHYYLILRCECLLHCRKYAEAKNVLLRLRPHEDLQVDLRYLQSLYDYYTDASSWSNEDKFTELSSALKECARLGKTRYQATESNLRKMRNLYHRAEQEMAKDDKSVAKSILQSALNVDPLHSLFMSEIHYLLSMLQSSIEDKLKDLNLSLRFKESRLAFLERGKLFRHKNLVYQAIENFESALKFDPECVSTIHLLERCQIELSVKQKKHIRTPFRNNDHYALLNISSNASTEEIKKAYHAKLTELCPDNQNDLSAEDRENCKIILDALSQAHSTLINTKRRRLYDKERKRCTSSDVDSDYSEDDFASDGEEVRPGSSLGSAEASGAVGGTLESNAAYLKRIMKSMVELGLDPKKTQRRKK</sequence>
<dbReference type="InterPro" id="IPR036869">
    <property type="entry name" value="J_dom_sf"/>
</dbReference>
<proteinExistence type="predicted"/>